<name>A0A9W6BNX3_9CHLO</name>
<evidence type="ECO:0000313" key="3">
    <source>
        <dbReference type="Proteomes" id="UP001165080"/>
    </source>
</evidence>
<feature type="compositionally biased region" description="Low complexity" evidence="1">
    <location>
        <begin position="1"/>
        <end position="30"/>
    </location>
</feature>
<gene>
    <name evidence="2" type="primary">PLEST001998</name>
    <name evidence="2" type="ORF">PLESTB_001004700</name>
</gene>
<accession>A0A9W6BNX3</accession>
<feature type="compositionally biased region" description="Low complexity" evidence="1">
    <location>
        <begin position="182"/>
        <end position="197"/>
    </location>
</feature>
<dbReference type="EMBL" id="BRXU01000013">
    <property type="protein sequence ID" value="GLC55594.1"/>
    <property type="molecule type" value="Genomic_DNA"/>
</dbReference>
<feature type="compositionally biased region" description="Basic and acidic residues" evidence="1">
    <location>
        <begin position="54"/>
        <end position="63"/>
    </location>
</feature>
<evidence type="ECO:0000256" key="1">
    <source>
        <dbReference type="SAM" id="MobiDB-lite"/>
    </source>
</evidence>
<dbReference type="Proteomes" id="UP001165080">
    <property type="component" value="Unassembled WGS sequence"/>
</dbReference>
<protein>
    <submittedName>
        <fullName evidence="2">Uncharacterized protein</fullName>
    </submittedName>
</protein>
<dbReference type="AlphaFoldDB" id="A0A9W6BNX3"/>
<sequence>MLMLSRHTAPVARRRPAAAYAAGATRTAAHVRTRTLPGSQVGRRTAPAPLFATKDPRDARESDYGSNEVPESWQDEWVSGNTHIDQEGRSAPSGGGESGSKGMAARRSSTAPTPRSSQPSRRNDEVPESWQDEWVSGNTHMEREDKSAASPGGGRTDSERMASRSGVNMTAAGESLAGGLGSREAAAMEATRQAAGPEGAGEGAGVQDIE</sequence>
<feature type="compositionally biased region" description="Low complexity" evidence="1">
    <location>
        <begin position="105"/>
        <end position="120"/>
    </location>
</feature>
<feature type="region of interest" description="Disordered" evidence="1">
    <location>
        <begin position="1"/>
        <end position="210"/>
    </location>
</feature>
<keyword evidence="3" id="KW-1185">Reference proteome</keyword>
<reference evidence="2 3" key="1">
    <citation type="journal article" date="2023" name="Commun. Biol.">
        <title>Reorganization of the ancestral sex-determining regions during the evolution of trioecy in Pleodorina starrii.</title>
        <authorList>
            <person name="Takahashi K."/>
            <person name="Suzuki S."/>
            <person name="Kawai-Toyooka H."/>
            <person name="Yamamoto K."/>
            <person name="Hamaji T."/>
            <person name="Ootsuki R."/>
            <person name="Yamaguchi H."/>
            <person name="Kawachi M."/>
            <person name="Higashiyama T."/>
            <person name="Nozaki H."/>
        </authorList>
    </citation>
    <scope>NUCLEOTIDE SEQUENCE [LARGE SCALE GENOMIC DNA]</scope>
    <source>
        <strain evidence="2 3">NIES-4479</strain>
    </source>
</reference>
<proteinExistence type="predicted"/>
<comment type="caution">
    <text evidence="2">The sequence shown here is derived from an EMBL/GenBank/DDBJ whole genome shotgun (WGS) entry which is preliminary data.</text>
</comment>
<organism evidence="2 3">
    <name type="scientific">Pleodorina starrii</name>
    <dbReference type="NCBI Taxonomy" id="330485"/>
    <lineage>
        <taxon>Eukaryota</taxon>
        <taxon>Viridiplantae</taxon>
        <taxon>Chlorophyta</taxon>
        <taxon>core chlorophytes</taxon>
        <taxon>Chlorophyceae</taxon>
        <taxon>CS clade</taxon>
        <taxon>Chlamydomonadales</taxon>
        <taxon>Volvocaceae</taxon>
        <taxon>Pleodorina</taxon>
    </lineage>
</organism>
<evidence type="ECO:0000313" key="2">
    <source>
        <dbReference type="EMBL" id="GLC55594.1"/>
    </source>
</evidence>